<organism evidence="2 3">
    <name type="scientific">Nocardioides massiliensis</name>
    <dbReference type="NCBI Taxonomy" id="1325935"/>
    <lineage>
        <taxon>Bacteria</taxon>
        <taxon>Bacillati</taxon>
        <taxon>Actinomycetota</taxon>
        <taxon>Actinomycetes</taxon>
        <taxon>Propionibacteriales</taxon>
        <taxon>Nocardioidaceae</taxon>
        <taxon>Nocardioides</taxon>
    </lineage>
</organism>
<keyword evidence="1" id="KW-0812">Transmembrane</keyword>
<dbReference type="InterPro" id="IPR029052">
    <property type="entry name" value="Metallo-depent_PP-like"/>
</dbReference>
<proteinExistence type="predicted"/>
<dbReference type="SUPFAM" id="SSF56300">
    <property type="entry name" value="Metallo-dependent phosphatases"/>
    <property type="match status" value="1"/>
</dbReference>
<evidence type="ECO:0000256" key="1">
    <source>
        <dbReference type="SAM" id="Phobius"/>
    </source>
</evidence>
<dbReference type="EMBL" id="JAUSQM010000001">
    <property type="protein sequence ID" value="MDP9821198.1"/>
    <property type="molecule type" value="Genomic_DNA"/>
</dbReference>
<feature type="transmembrane region" description="Helical" evidence="1">
    <location>
        <begin position="124"/>
        <end position="142"/>
    </location>
</feature>
<accession>A0ABT9NLA2</accession>
<dbReference type="RefSeq" id="WP_306824877.1">
    <property type="nucleotide sequence ID" value="NZ_JAUSQM010000001.1"/>
</dbReference>
<gene>
    <name evidence="2" type="ORF">J2S59_001007</name>
</gene>
<dbReference type="Proteomes" id="UP001240447">
    <property type="component" value="Unassembled WGS sequence"/>
</dbReference>
<protein>
    <recommendedName>
        <fullName evidence="4">Metallophosphoesterase</fullName>
    </recommendedName>
</protein>
<feature type="transmembrane region" description="Helical" evidence="1">
    <location>
        <begin position="17"/>
        <end position="36"/>
    </location>
</feature>
<reference evidence="2 3" key="1">
    <citation type="submission" date="2023-07" db="EMBL/GenBank/DDBJ databases">
        <title>Sequencing the genomes of 1000 actinobacteria strains.</title>
        <authorList>
            <person name="Klenk H.-P."/>
        </authorList>
    </citation>
    <scope>NUCLEOTIDE SEQUENCE [LARGE SCALE GENOMIC DNA]</scope>
    <source>
        <strain evidence="2 3">GD13</strain>
    </source>
</reference>
<evidence type="ECO:0008006" key="4">
    <source>
        <dbReference type="Google" id="ProtNLM"/>
    </source>
</evidence>
<evidence type="ECO:0000313" key="3">
    <source>
        <dbReference type="Proteomes" id="UP001240447"/>
    </source>
</evidence>
<comment type="caution">
    <text evidence="2">The sequence shown here is derived from an EMBL/GenBank/DDBJ whole genome shotgun (WGS) entry which is preliminary data.</text>
</comment>
<keyword evidence="1" id="KW-1133">Transmembrane helix</keyword>
<keyword evidence="1" id="KW-0472">Membrane</keyword>
<name>A0ABT9NLA2_9ACTN</name>
<evidence type="ECO:0000313" key="2">
    <source>
        <dbReference type="EMBL" id="MDP9821198.1"/>
    </source>
</evidence>
<feature type="transmembrane region" description="Helical" evidence="1">
    <location>
        <begin position="154"/>
        <end position="173"/>
    </location>
</feature>
<sequence>MTAEPVRLLARTARRSVVHVVGWLVVSIAAALLVFLNSSTTTVLFGHETTVRPTLDGYASIELGPYLPGLRYPLEGTVGAQLALGRTTAESYDELIERYAVIASQPEGQIERVRTAITELAGEAALNGALIGLAFPALWMLVGRRRRRELLRVGWRRTALVVVLVAGLVVVGLRPWQGGPPAVGVSRWVPVAEVVPAGVPVPEEVAPLQLDADLLTAGTRSLITSALDTYRNSLDFYGRIVDAVPDIADQLREPAEDETVALIVSDRHDNVGMDPVARAVGDAAGATILFDLGDDTSVGGSWEAFSLESLATAFDDWEHRYVALGNHDNGDFVPEHFESLGFHVLRGDVVEVEDDLRILGVPDPRSSGLGNWRAEPGISFDEQREQLTEDVCAADESSDRISTLVVHDANLGNGALEAGCVDLVIGGHVHVQEGPDLVESEDGRRGYSYTNGTTGGAAYALALGSKLRREAQLTLLTYRDGRPVGLQPVNFRTTGQIVVQDWVPLDLQVPTVALGWFQGAG</sequence>
<keyword evidence="3" id="KW-1185">Reference proteome</keyword>